<dbReference type="OrthoDB" id="8449012at2"/>
<feature type="domain" description="DUF1468" evidence="2">
    <location>
        <begin position="13"/>
        <end position="152"/>
    </location>
</feature>
<dbReference type="STRING" id="655353.SAMN04488056_10138"/>
<dbReference type="EMBL" id="FOVR01000001">
    <property type="protein sequence ID" value="SFN47895.1"/>
    <property type="molecule type" value="Genomic_DNA"/>
</dbReference>
<reference evidence="3 4" key="1">
    <citation type="submission" date="2016-10" db="EMBL/GenBank/DDBJ databases">
        <authorList>
            <person name="de Groot N.N."/>
        </authorList>
    </citation>
    <scope>NUCLEOTIDE SEQUENCE [LARGE SCALE GENOMIC DNA]</scope>
    <source>
        <strain evidence="3 4">CGMCC 1.9157</strain>
    </source>
</reference>
<keyword evidence="1" id="KW-0812">Transmembrane</keyword>
<dbReference type="AlphaFoldDB" id="A0A1I4ZCA7"/>
<feature type="transmembrane region" description="Helical" evidence="1">
    <location>
        <begin position="130"/>
        <end position="151"/>
    </location>
</feature>
<keyword evidence="4" id="KW-1185">Reference proteome</keyword>
<organism evidence="3 4">
    <name type="scientific">Cohaesibacter marisflavi</name>
    <dbReference type="NCBI Taxonomy" id="655353"/>
    <lineage>
        <taxon>Bacteria</taxon>
        <taxon>Pseudomonadati</taxon>
        <taxon>Pseudomonadota</taxon>
        <taxon>Alphaproteobacteria</taxon>
        <taxon>Hyphomicrobiales</taxon>
        <taxon>Cohaesibacteraceae</taxon>
    </lineage>
</organism>
<keyword evidence="1" id="KW-1133">Transmembrane helix</keyword>
<dbReference type="Pfam" id="PF07331">
    <property type="entry name" value="TctB"/>
    <property type="match status" value="1"/>
</dbReference>
<dbReference type="Proteomes" id="UP000199236">
    <property type="component" value="Unassembled WGS sequence"/>
</dbReference>
<protein>
    <submittedName>
        <fullName evidence="3">Tripartite tricarboxylate transporter TctB family protein</fullName>
    </submittedName>
</protein>
<evidence type="ECO:0000313" key="4">
    <source>
        <dbReference type="Proteomes" id="UP000199236"/>
    </source>
</evidence>
<evidence type="ECO:0000259" key="2">
    <source>
        <dbReference type="Pfam" id="PF07331"/>
    </source>
</evidence>
<feature type="transmembrane region" description="Helical" evidence="1">
    <location>
        <begin position="41"/>
        <end position="59"/>
    </location>
</feature>
<accession>A0A1I4ZCA7</accession>
<keyword evidence="1" id="KW-0472">Membrane</keyword>
<dbReference type="InterPro" id="IPR009936">
    <property type="entry name" value="DUF1468"/>
</dbReference>
<sequence length="154" mass="16144">MGTMKTAEITFLAILAAFAASLAIGSLDLKYADEFSFGPGFVPLNVGVLIVICCALQALRSLAKSRKEAAEAGDRQEHADTSPNIAGLLITTAIIVLGVAAMALGSVLAPIFAMIFLLSWRVAHHPITSSLFVGATTTAAIYVIFAIWLNLPVL</sequence>
<evidence type="ECO:0000313" key="3">
    <source>
        <dbReference type="EMBL" id="SFN47895.1"/>
    </source>
</evidence>
<proteinExistence type="predicted"/>
<gene>
    <name evidence="3" type="ORF">SAMN04488056_10138</name>
</gene>
<feature type="transmembrane region" description="Helical" evidence="1">
    <location>
        <begin position="85"/>
        <end position="118"/>
    </location>
</feature>
<name>A0A1I4ZCA7_9HYPH</name>
<evidence type="ECO:0000256" key="1">
    <source>
        <dbReference type="SAM" id="Phobius"/>
    </source>
</evidence>